<evidence type="ECO:0000256" key="1">
    <source>
        <dbReference type="SAM" id="Phobius"/>
    </source>
</evidence>
<reference evidence="3" key="1">
    <citation type="journal article" date="2019" name="Int. J. Syst. Evol. Microbiol.">
        <title>The Global Catalogue of Microorganisms (GCM) 10K type strain sequencing project: providing services to taxonomists for standard genome sequencing and annotation.</title>
        <authorList>
            <consortium name="The Broad Institute Genomics Platform"/>
            <consortium name="The Broad Institute Genome Sequencing Center for Infectious Disease"/>
            <person name="Wu L."/>
            <person name="Ma J."/>
        </authorList>
    </citation>
    <scope>NUCLEOTIDE SEQUENCE [LARGE SCALE GENOMIC DNA]</scope>
    <source>
        <strain evidence="3">CGMCC 1.12237</strain>
    </source>
</reference>
<evidence type="ECO:0000313" key="3">
    <source>
        <dbReference type="Proteomes" id="UP001596147"/>
    </source>
</evidence>
<feature type="transmembrane region" description="Helical" evidence="1">
    <location>
        <begin position="48"/>
        <end position="78"/>
    </location>
</feature>
<name>A0ABW0LGZ1_9BACI</name>
<keyword evidence="1" id="KW-0472">Membrane</keyword>
<evidence type="ECO:0000313" key="2">
    <source>
        <dbReference type="EMBL" id="MFC5465193.1"/>
    </source>
</evidence>
<feature type="transmembrane region" description="Helical" evidence="1">
    <location>
        <begin position="127"/>
        <end position="152"/>
    </location>
</feature>
<accession>A0ABW0LGZ1</accession>
<dbReference type="RefSeq" id="WP_382351195.1">
    <property type="nucleotide sequence ID" value="NZ_JBHSMC010000014.1"/>
</dbReference>
<gene>
    <name evidence="2" type="ORF">ACFPM4_10580</name>
</gene>
<proteinExistence type="predicted"/>
<dbReference type="Pfam" id="PF04854">
    <property type="entry name" value="DUF624"/>
    <property type="match status" value="1"/>
</dbReference>
<feature type="transmembrane region" description="Helical" evidence="1">
    <location>
        <begin position="99"/>
        <end position="121"/>
    </location>
</feature>
<feature type="transmembrane region" description="Helical" evidence="1">
    <location>
        <begin position="195"/>
        <end position="214"/>
    </location>
</feature>
<keyword evidence="1" id="KW-0812">Transmembrane</keyword>
<feature type="transmembrane region" description="Helical" evidence="1">
    <location>
        <begin position="164"/>
        <end position="189"/>
    </location>
</feature>
<dbReference type="EMBL" id="JBHSMC010000014">
    <property type="protein sequence ID" value="MFC5465193.1"/>
    <property type="molecule type" value="Genomic_DNA"/>
</dbReference>
<keyword evidence="1" id="KW-1133">Transmembrane helix</keyword>
<sequence length="230" mass="26766">MDNLFVRINTIFEWIMKFAGTNLLWVLFNFPIVYLTMSLLFVENTSQAMMIMITIAVLAPFIFFPATIAMFGVVRKWVMKDDVSLMRFYWKYYKENYKASMIGGLIISLLWVIIGFDYYYFQTSIPLVSYIFILLLICLFVFTVYFCANTVHTEAKLKQSMRNAFVLAIVNPIFSFGIAIINIAILYISIQYLTFLLPFFSGSLIAFISFLGYYKVFNQVVALQEPETIN</sequence>
<protein>
    <submittedName>
        <fullName evidence="2">YesL family protein</fullName>
    </submittedName>
</protein>
<feature type="transmembrane region" description="Helical" evidence="1">
    <location>
        <begin position="21"/>
        <end position="42"/>
    </location>
</feature>
<comment type="caution">
    <text evidence="2">The sequence shown here is derived from an EMBL/GenBank/DDBJ whole genome shotgun (WGS) entry which is preliminary data.</text>
</comment>
<dbReference type="Proteomes" id="UP001596147">
    <property type="component" value="Unassembled WGS sequence"/>
</dbReference>
<keyword evidence="3" id="KW-1185">Reference proteome</keyword>
<dbReference type="InterPro" id="IPR006938">
    <property type="entry name" value="DUF624"/>
</dbReference>
<organism evidence="2 3">
    <name type="scientific">Lederbergia graminis</name>
    <dbReference type="NCBI Taxonomy" id="735518"/>
    <lineage>
        <taxon>Bacteria</taxon>
        <taxon>Bacillati</taxon>
        <taxon>Bacillota</taxon>
        <taxon>Bacilli</taxon>
        <taxon>Bacillales</taxon>
        <taxon>Bacillaceae</taxon>
        <taxon>Lederbergia</taxon>
    </lineage>
</organism>